<name>A0A1I7TYY9_9PELO</name>
<dbReference type="Gene3D" id="1.20.920.10">
    <property type="entry name" value="Bromodomain-like"/>
    <property type="match status" value="1"/>
</dbReference>
<dbReference type="STRING" id="1561998.A0A1I7TYY9"/>
<protein>
    <submittedName>
        <fullName evidence="18">DDT domain-containing protein</fullName>
    </submittedName>
</protein>
<evidence type="ECO:0000256" key="9">
    <source>
        <dbReference type="ARBA" id="ARBA00023242"/>
    </source>
</evidence>
<dbReference type="Gene3D" id="3.30.40.10">
    <property type="entry name" value="Zinc/RING finger domain, C3HC4 (zinc finger)"/>
    <property type="match status" value="1"/>
</dbReference>
<keyword evidence="7 10" id="KW-0103">Bromodomain</keyword>
<dbReference type="GO" id="GO:0008270">
    <property type="term" value="F:zinc ion binding"/>
    <property type="evidence" value="ECO:0007669"/>
    <property type="project" value="UniProtKB-KW"/>
</dbReference>
<evidence type="ECO:0000256" key="3">
    <source>
        <dbReference type="ARBA" id="ARBA00022771"/>
    </source>
</evidence>
<keyword evidence="4" id="KW-0862">Zinc</keyword>
<dbReference type="InterPro" id="IPR036427">
    <property type="entry name" value="Bromodomain-like_sf"/>
</dbReference>
<evidence type="ECO:0000256" key="6">
    <source>
        <dbReference type="ARBA" id="ARBA00023054"/>
    </source>
</evidence>
<feature type="region of interest" description="Disordered" evidence="13">
    <location>
        <begin position="1219"/>
        <end position="1276"/>
    </location>
</feature>
<evidence type="ECO:0000259" key="14">
    <source>
        <dbReference type="PROSITE" id="PS50014"/>
    </source>
</evidence>
<evidence type="ECO:0000256" key="5">
    <source>
        <dbReference type="ARBA" id="ARBA00023015"/>
    </source>
</evidence>
<keyword evidence="2" id="KW-0479">Metal-binding</keyword>
<dbReference type="InterPro" id="IPR011011">
    <property type="entry name" value="Znf_FYVE_PHD"/>
</dbReference>
<dbReference type="GO" id="GO:0006338">
    <property type="term" value="P:chromatin remodeling"/>
    <property type="evidence" value="ECO:0007669"/>
    <property type="project" value="InterPro"/>
</dbReference>
<evidence type="ECO:0000259" key="16">
    <source>
        <dbReference type="PROSITE" id="PS51136"/>
    </source>
</evidence>
<feature type="coiled-coil region" evidence="12">
    <location>
        <begin position="398"/>
        <end position="433"/>
    </location>
</feature>
<dbReference type="SUPFAM" id="SSF57903">
    <property type="entry name" value="FYVE/PHD zinc finger"/>
    <property type="match status" value="1"/>
</dbReference>
<dbReference type="eggNOG" id="KOG1245">
    <property type="taxonomic scope" value="Eukaryota"/>
</dbReference>
<dbReference type="InterPro" id="IPR047171">
    <property type="entry name" value="BAZ1A"/>
</dbReference>
<dbReference type="PANTHER" id="PTHR46510">
    <property type="entry name" value="BROMODOMAIN ADJACENT TO ZINC FINGER DOMAIN PROTEIN 1A"/>
    <property type="match status" value="1"/>
</dbReference>
<evidence type="ECO:0000256" key="10">
    <source>
        <dbReference type="PROSITE-ProRule" id="PRU00035"/>
    </source>
</evidence>
<feature type="region of interest" description="Disordered" evidence="13">
    <location>
        <begin position="244"/>
        <end position="312"/>
    </location>
</feature>
<evidence type="ECO:0000256" key="4">
    <source>
        <dbReference type="ARBA" id="ARBA00022833"/>
    </source>
</evidence>
<dbReference type="SMART" id="SM00249">
    <property type="entry name" value="PHD"/>
    <property type="match status" value="1"/>
</dbReference>
<evidence type="ECO:0000256" key="2">
    <source>
        <dbReference type="ARBA" id="ARBA00022723"/>
    </source>
</evidence>
<keyword evidence="3" id="KW-0863">Zinc-finger</keyword>
<dbReference type="Pfam" id="PF15613">
    <property type="entry name" value="WSD"/>
    <property type="match status" value="1"/>
</dbReference>
<dbReference type="GO" id="GO:0008623">
    <property type="term" value="C:CHRAC"/>
    <property type="evidence" value="ECO:0007669"/>
    <property type="project" value="TreeGrafter"/>
</dbReference>
<accession>A0A1I7TYY9</accession>
<evidence type="ECO:0000256" key="1">
    <source>
        <dbReference type="ARBA" id="ARBA00004123"/>
    </source>
</evidence>
<dbReference type="Pfam" id="PF00628">
    <property type="entry name" value="PHD"/>
    <property type="match status" value="1"/>
</dbReference>
<feature type="domain" description="Bromo" evidence="14">
    <location>
        <begin position="1297"/>
        <end position="1367"/>
    </location>
</feature>
<dbReference type="GO" id="GO:0006355">
    <property type="term" value="P:regulation of DNA-templated transcription"/>
    <property type="evidence" value="ECO:0007669"/>
    <property type="project" value="TreeGrafter"/>
</dbReference>
<dbReference type="PROSITE" id="PS50827">
    <property type="entry name" value="DDT"/>
    <property type="match status" value="1"/>
</dbReference>
<dbReference type="GO" id="GO:0000228">
    <property type="term" value="C:nuclear chromosome"/>
    <property type="evidence" value="ECO:0007669"/>
    <property type="project" value="TreeGrafter"/>
</dbReference>
<dbReference type="SUPFAM" id="SSF47370">
    <property type="entry name" value="Bromodomain"/>
    <property type="match status" value="1"/>
</dbReference>
<feature type="domain" description="DDT" evidence="15">
    <location>
        <begin position="459"/>
        <end position="526"/>
    </location>
</feature>
<dbReference type="PROSITE" id="PS51136">
    <property type="entry name" value="WAC"/>
    <property type="match status" value="1"/>
</dbReference>
<evidence type="ECO:0000256" key="12">
    <source>
        <dbReference type="SAM" id="Coils"/>
    </source>
</evidence>
<evidence type="ECO:0000256" key="11">
    <source>
        <dbReference type="PROSITE-ProRule" id="PRU00475"/>
    </source>
</evidence>
<keyword evidence="6 12" id="KW-0175">Coiled coil</keyword>
<keyword evidence="8" id="KW-0804">Transcription</keyword>
<feature type="domain" description="WAC" evidence="16">
    <location>
        <begin position="22"/>
        <end position="131"/>
    </location>
</feature>
<dbReference type="PROSITE" id="PS50014">
    <property type="entry name" value="BROMODOMAIN_2"/>
    <property type="match status" value="1"/>
</dbReference>
<feature type="compositionally biased region" description="Basic and acidic residues" evidence="13">
    <location>
        <begin position="1224"/>
        <end position="1256"/>
    </location>
</feature>
<dbReference type="Pfam" id="PF15612">
    <property type="entry name" value="WHIM1"/>
    <property type="match status" value="1"/>
</dbReference>
<dbReference type="InterPro" id="IPR028941">
    <property type="entry name" value="WHIM2_dom"/>
</dbReference>
<dbReference type="WBParaSite" id="Csp11.Scaffold629.g13192.t1">
    <property type="protein sequence ID" value="Csp11.Scaffold629.g13192.t1"/>
    <property type="gene ID" value="Csp11.Scaffold629.g13192"/>
</dbReference>
<dbReference type="PROSITE" id="PS00633">
    <property type="entry name" value="BROMODOMAIN_1"/>
    <property type="match status" value="1"/>
</dbReference>
<dbReference type="InterPro" id="IPR019787">
    <property type="entry name" value="Znf_PHD-finger"/>
</dbReference>
<dbReference type="InterPro" id="IPR018501">
    <property type="entry name" value="DDT_dom"/>
</dbReference>
<dbReference type="GO" id="GO:0003677">
    <property type="term" value="F:DNA binding"/>
    <property type="evidence" value="ECO:0007669"/>
    <property type="project" value="TreeGrafter"/>
</dbReference>
<proteinExistence type="predicted"/>
<feature type="compositionally biased region" description="Polar residues" evidence="13">
    <location>
        <begin position="1265"/>
        <end position="1274"/>
    </location>
</feature>
<dbReference type="InterPro" id="IPR001487">
    <property type="entry name" value="Bromodomain"/>
</dbReference>
<dbReference type="GO" id="GO:0031445">
    <property type="term" value="P:regulation of heterochromatin formation"/>
    <property type="evidence" value="ECO:0007669"/>
    <property type="project" value="TreeGrafter"/>
</dbReference>
<dbReference type="InterPro" id="IPR018359">
    <property type="entry name" value="Bromodomain_CS"/>
</dbReference>
<dbReference type="InterPro" id="IPR028942">
    <property type="entry name" value="WHIM1_dom"/>
</dbReference>
<evidence type="ECO:0000259" key="15">
    <source>
        <dbReference type="PROSITE" id="PS50827"/>
    </source>
</evidence>
<keyword evidence="17" id="KW-1185">Reference proteome</keyword>
<dbReference type="GO" id="GO:0045740">
    <property type="term" value="P:positive regulation of DNA replication"/>
    <property type="evidence" value="ECO:0007669"/>
    <property type="project" value="TreeGrafter"/>
</dbReference>
<dbReference type="Proteomes" id="UP000095282">
    <property type="component" value="Unplaced"/>
</dbReference>
<dbReference type="Pfam" id="PF10537">
    <property type="entry name" value="WAC_Acf1_DNA_bd"/>
    <property type="match status" value="1"/>
</dbReference>
<feature type="coiled-coil region" evidence="12">
    <location>
        <begin position="665"/>
        <end position="692"/>
    </location>
</feature>
<evidence type="ECO:0000256" key="8">
    <source>
        <dbReference type="ARBA" id="ARBA00023163"/>
    </source>
</evidence>
<keyword evidence="5" id="KW-0805">Transcription regulation</keyword>
<dbReference type="SMART" id="SM00297">
    <property type="entry name" value="BROMO"/>
    <property type="match status" value="1"/>
</dbReference>
<dbReference type="CDD" id="cd15489">
    <property type="entry name" value="PHD_SF"/>
    <property type="match status" value="1"/>
</dbReference>
<dbReference type="PANTHER" id="PTHR46510:SF1">
    <property type="entry name" value="BROMODOMAIN ADJACENT TO ZINC FINGER DOMAIN PROTEIN 1A"/>
    <property type="match status" value="1"/>
</dbReference>
<dbReference type="InterPro" id="IPR013136">
    <property type="entry name" value="WSTF_Acf1_Cbp146"/>
</dbReference>
<dbReference type="PRINTS" id="PR00503">
    <property type="entry name" value="BROMODOMAIN"/>
</dbReference>
<comment type="subcellular location">
    <subcellularLocation>
        <location evidence="1 11">Nucleus</location>
    </subcellularLocation>
</comment>
<reference evidence="18" key="1">
    <citation type="submission" date="2016-11" db="UniProtKB">
        <authorList>
            <consortium name="WormBaseParasite"/>
        </authorList>
    </citation>
    <scope>IDENTIFICATION</scope>
</reference>
<dbReference type="SMART" id="SM00571">
    <property type="entry name" value="DDT"/>
    <property type="match status" value="1"/>
</dbReference>
<sequence length="1388" mass="161616">MPLLNKQSFEPRSLPNGIVQDTQLYYCKATKELFLNHEEYFTRMMMLNTTVWSCSLTRKSNLTYFEAIKSEQEAETELLNFPESLERPILFIVQKFTNRGRFEELVNDVYHIMKDRYFTNEEVYYTERNRKLLAQIITSYTVEEQQEIKTEPDVKEPVLLPADAYRYTIKILGIDSMTENMFRENVTHDNLFRSKNIGARHKIRLLLKNCCYLPPDGDRYTVRDRFIEKVSQMWWSDVMSGTEPVCPQTPVQQRGRVPNLLIPGLSRTQNRKKKNENDDNNAATPRRRGRPPQTPEQRALKEKRRQFQRRSEAGIEPEIDEFIISQSGALTLTVSQLSASSAKKKVRKSSASLKNGKKKAKIQEQQEDLDFYFNEARRLGVDISGLEQDERLLSPKIVANFKRKVREEKEAEKELMKEERKRKIKEKAAYNKKREDLICNDLKPMPKFPALELPSWMTNEEFEDYLFILQFFSSFKDILPLKEIRGSESVLLSDVILAIRCGDPQSSPFADLMRVLLSIRTDITDEEDGDEADINNREEMYLINTQNCDPINLAHGDSIKEISDLHQKIRKIYGKSVRHLPVDWMTLTEVLRLIFATSGYYTGISTHRHRLYARGNFRGYEDPAYELRMRRPDIISKLRTQTVFDLEPSERMEIVKAIIYQLLTYSKLRGYLEKSQNDLNELKKEQKKLKTWDAGQEGEANAARLVLELDTLDFEKKESPVVKIVKSHIKAHNEGRRYDKNDLDTILLDSVPYSSLTLDEIIAARELQKAEVKIKLDIMSSKTFAMHCKVSDIRLGSDRAYRRYIVMENISAILVENPTTTELCINCDEPSRIDDENNLREDEKNEVFLCSGQLATCLVHGLQRNNRYRWCYIESRDQFQQLLNSLNPRGNREIELLEYLNEYRLNLLNVIEKTEQLKREKCWEENLMTNIPDPADTYNIDWDTEMRDLLLDFEEKLDQGLMGSIEKVFKINRSSWRESLRDNGDVVKLLEDNNEVFDQNIIDIQSVSEVSTVKKLAIAFFMIVRSINLKFIKPPYISPTKDERGNLKPSELFNRWQSSLLQCESHSALSLFITTFEGAIKWDKSRLQGKCKSCRRKAFANELVLCTECDSCYHLKCAKVDLKLDQVISDYMCIACKAHKRKLENEARRKNVSKTEDSLLASMSIDEHDSATEVIDEASTSSLSVTKTASGRSVKKIHYLEVHEGLNLKARKSNEVLMSSTPFERAHRNEPVKVLDHDTNRDSIQEDEHDSDGENTRKRKLPSKRSLTAKNNDSPRVIIPKEKEKMSAIEQLLKEAMRQECSWPFLQPVDVKEVPDYYDVIKRPMDLRTMMNKIKQRVYNKPAEVGSDFRLLLSNCETYNETESEIYQLSKQLDSFVTTRLDNIIGSR</sequence>
<evidence type="ECO:0000256" key="13">
    <source>
        <dbReference type="SAM" id="MobiDB-lite"/>
    </source>
</evidence>
<dbReference type="InterPro" id="IPR013083">
    <property type="entry name" value="Znf_RING/FYVE/PHD"/>
</dbReference>
<dbReference type="InterPro" id="IPR001965">
    <property type="entry name" value="Znf_PHD"/>
</dbReference>
<organism evidence="17 18">
    <name type="scientific">Caenorhabditis tropicalis</name>
    <dbReference type="NCBI Taxonomy" id="1561998"/>
    <lineage>
        <taxon>Eukaryota</taxon>
        <taxon>Metazoa</taxon>
        <taxon>Ecdysozoa</taxon>
        <taxon>Nematoda</taxon>
        <taxon>Chromadorea</taxon>
        <taxon>Rhabditida</taxon>
        <taxon>Rhabditina</taxon>
        <taxon>Rhabditomorpha</taxon>
        <taxon>Rhabditoidea</taxon>
        <taxon>Rhabditidae</taxon>
        <taxon>Peloderinae</taxon>
        <taxon>Caenorhabditis</taxon>
    </lineage>
</organism>
<evidence type="ECO:0000313" key="18">
    <source>
        <dbReference type="WBParaSite" id="Csp11.Scaffold629.g13192.t1"/>
    </source>
</evidence>
<keyword evidence="9 11" id="KW-0539">Nucleus</keyword>
<dbReference type="Pfam" id="PF00439">
    <property type="entry name" value="Bromodomain"/>
    <property type="match status" value="1"/>
</dbReference>
<evidence type="ECO:0000256" key="7">
    <source>
        <dbReference type="ARBA" id="ARBA00023117"/>
    </source>
</evidence>
<evidence type="ECO:0000313" key="17">
    <source>
        <dbReference type="Proteomes" id="UP000095282"/>
    </source>
</evidence>